<dbReference type="AlphaFoldDB" id="A0A6J6MG46"/>
<protein>
    <submittedName>
        <fullName evidence="1">Unannotated protein</fullName>
    </submittedName>
</protein>
<evidence type="ECO:0000313" key="1">
    <source>
        <dbReference type="EMBL" id="CAB4671303.1"/>
    </source>
</evidence>
<reference evidence="1" key="1">
    <citation type="submission" date="2020-05" db="EMBL/GenBank/DDBJ databases">
        <authorList>
            <person name="Chiriac C."/>
            <person name="Salcher M."/>
            <person name="Ghai R."/>
            <person name="Kavagutti S V."/>
        </authorList>
    </citation>
    <scope>NUCLEOTIDE SEQUENCE</scope>
</reference>
<gene>
    <name evidence="1" type="ORF">UFOPK2288_01052</name>
</gene>
<sequence>MRSGFPLTLKPLISVFTTSPVSGTLGNTPFTMESSVLSGIKTQRPDVRVMPISIGS</sequence>
<name>A0A6J6MG46_9ZZZZ</name>
<accession>A0A6J6MG46</accession>
<dbReference type="EMBL" id="CAEZWS010000067">
    <property type="protein sequence ID" value="CAB4671303.1"/>
    <property type="molecule type" value="Genomic_DNA"/>
</dbReference>
<proteinExistence type="predicted"/>
<organism evidence="1">
    <name type="scientific">freshwater metagenome</name>
    <dbReference type="NCBI Taxonomy" id="449393"/>
    <lineage>
        <taxon>unclassified sequences</taxon>
        <taxon>metagenomes</taxon>
        <taxon>ecological metagenomes</taxon>
    </lineage>
</organism>